<dbReference type="AlphaFoldDB" id="A0A1Z5J5F6"/>
<dbReference type="PROSITE" id="PS50297">
    <property type="entry name" value="ANK_REP_REGION"/>
    <property type="match status" value="9"/>
</dbReference>
<proteinExistence type="predicted"/>
<feature type="repeat" description="ANK" evidence="3">
    <location>
        <begin position="233"/>
        <end position="265"/>
    </location>
</feature>
<dbReference type="SMART" id="SM00248">
    <property type="entry name" value="ANK"/>
    <property type="match status" value="17"/>
</dbReference>
<feature type="repeat" description="ANK" evidence="3">
    <location>
        <begin position="200"/>
        <end position="232"/>
    </location>
</feature>
<dbReference type="PRINTS" id="PR01415">
    <property type="entry name" value="ANKYRIN"/>
</dbReference>
<accession>A0A1Z5J5F6</accession>
<organism evidence="5 6">
    <name type="scientific">Fistulifera solaris</name>
    <name type="common">Oleaginous diatom</name>
    <dbReference type="NCBI Taxonomy" id="1519565"/>
    <lineage>
        <taxon>Eukaryota</taxon>
        <taxon>Sar</taxon>
        <taxon>Stramenopiles</taxon>
        <taxon>Ochrophyta</taxon>
        <taxon>Bacillariophyta</taxon>
        <taxon>Bacillariophyceae</taxon>
        <taxon>Bacillariophycidae</taxon>
        <taxon>Naviculales</taxon>
        <taxon>Naviculaceae</taxon>
        <taxon>Fistulifera</taxon>
    </lineage>
</organism>
<feature type="repeat" description="ANK" evidence="3">
    <location>
        <begin position="511"/>
        <end position="543"/>
    </location>
</feature>
<gene>
    <name evidence="5" type="ORF">FisN_17Lu313</name>
</gene>
<keyword evidence="6" id="KW-1185">Reference proteome</keyword>
<keyword evidence="2 3" id="KW-0040">ANK repeat</keyword>
<sequence>MRFFFLSCWFATVLAAEETKSSPPPFFLQDPSDSLCLAGEEFKRCSIDTLFYVVGSPGKYQIHKRPSDGTINEEDDGTCLSKKDCKADSTKIGPVKLTKCSHCGAKSWNILGDADTGYVLTFDEKTCLVREKGSTKVITAPCDSEEVPYTPLQLQFASAADIKTMSSPGARLIGAAADGDKKTIQSILAEGVDINVRDWDDLTALIPAASAGHVDICEFLLKEGIDVNASDKDGITALMEASIMGQKKIVEMLLKKGADVNAAANSEVTALWLAASEGQTEVMKILLDKGADASNTRADGLTALMSASVGGHEGAINLLLEHGADPTTADKDGLTPLMNAAEHGSVAVIKALTENTKDPSYLNAVSATGFNALIIAAAHGHTAAIEYLLEAGAEVDGASENKVTALMYAAASNHVEAMKVLLEKGNAVVDAKHTNGGTALLEAATGGAVEAMKLLIEKGASVDFSDDDGVTPLMAIASQGSIEGQKYVIKTLQKTMTPAQLTEHINKFSYSGGSSVMFAAAGGHTECAKELIALGADVKAIARATPEYLVKLSQMIAEGKMTNEDPHVDGVTALHVAAQGGHLATVELLLEHSPEVVLVKDDQLRTPLSLAIKGNYGEVATALVKAGADPNIPFVDDSGVSHDLLFDAIMVENEEFSKLLIEKGANIYHKDDKKVTTLLQASHRGFTDVVKMLLEKNGGKEGFIDEASEEGVTPLLAASSEGHAEVVAALISGGANVNMKDSDETTTLMAASARGHFKVVQELLKAGASINEQNKDGHTALMFAYNGKNQVETLWERYNQFVRDSENKAEADDSGTGPIIKQALNDHLALVDLLLKSGADASIKDKEGHTAKDFDYHPDADSEVLEKQAKAEKIRDESKNEL</sequence>
<dbReference type="EMBL" id="BDSP01000003">
    <property type="protein sequence ID" value="GAX09224.1"/>
    <property type="molecule type" value="Genomic_DNA"/>
</dbReference>
<dbReference type="Pfam" id="PF13637">
    <property type="entry name" value="Ank_4"/>
    <property type="match status" value="1"/>
</dbReference>
<feature type="repeat" description="ANK" evidence="3">
    <location>
        <begin position="435"/>
        <end position="467"/>
    </location>
</feature>
<dbReference type="Pfam" id="PF12796">
    <property type="entry name" value="Ank_2"/>
    <property type="match status" value="6"/>
</dbReference>
<feature type="repeat" description="ANK" evidence="3">
    <location>
        <begin position="266"/>
        <end position="298"/>
    </location>
</feature>
<dbReference type="InterPro" id="IPR002110">
    <property type="entry name" value="Ankyrin_rpt"/>
</dbReference>
<evidence type="ECO:0000313" key="5">
    <source>
        <dbReference type="EMBL" id="GAX09224.1"/>
    </source>
</evidence>
<keyword evidence="4" id="KW-0732">Signal</keyword>
<reference evidence="5 6" key="1">
    <citation type="journal article" date="2015" name="Plant Cell">
        <title>Oil accumulation by the oleaginous diatom Fistulifera solaris as revealed by the genome and transcriptome.</title>
        <authorList>
            <person name="Tanaka T."/>
            <person name="Maeda Y."/>
            <person name="Veluchamy A."/>
            <person name="Tanaka M."/>
            <person name="Abida H."/>
            <person name="Marechal E."/>
            <person name="Bowler C."/>
            <person name="Muto M."/>
            <person name="Sunaga Y."/>
            <person name="Tanaka M."/>
            <person name="Yoshino T."/>
            <person name="Taniguchi T."/>
            <person name="Fukuda Y."/>
            <person name="Nemoto M."/>
            <person name="Matsumoto M."/>
            <person name="Wong P.S."/>
            <person name="Aburatani S."/>
            <person name="Fujibuchi W."/>
        </authorList>
    </citation>
    <scope>NUCLEOTIDE SEQUENCE [LARGE SCALE GENOMIC DNA]</scope>
    <source>
        <strain evidence="5 6">JPCC DA0580</strain>
    </source>
</reference>
<dbReference type="PANTHER" id="PTHR24173:SF83">
    <property type="entry name" value="SOCS BOX DOMAIN-CONTAINING PROTEIN"/>
    <property type="match status" value="1"/>
</dbReference>
<dbReference type="InParanoid" id="A0A1Z5J5F6"/>
<dbReference type="OrthoDB" id="36948at2759"/>
<evidence type="ECO:0000256" key="1">
    <source>
        <dbReference type="ARBA" id="ARBA00022737"/>
    </source>
</evidence>
<dbReference type="Gene3D" id="1.25.40.20">
    <property type="entry name" value="Ankyrin repeat-containing domain"/>
    <property type="match status" value="7"/>
</dbReference>
<evidence type="ECO:0000313" key="6">
    <source>
        <dbReference type="Proteomes" id="UP000198406"/>
    </source>
</evidence>
<comment type="caution">
    <text evidence="5">The sequence shown here is derived from an EMBL/GenBank/DDBJ whole genome shotgun (WGS) entry which is preliminary data.</text>
</comment>
<name>A0A1Z5J5F6_FISSO</name>
<feature type="repeat" description="ANK" evidence="3">
    <location>
        <begin position="814"/>
        <end position="846"/>
    </location>
</feature>
<keyword evidence="1" id="KW-0677">Repeat</keyword>
<evidence type="ECO:0000256" key="3">
    <source>
        <dbReference type="PROSITE-ProRule" id="PRU00023"/>
    </source>
</evidence>
<feature type="repeat" description="ANK" evidence="3">
    <location>
        <begin position="299"/>
        <end position="331"/>
    </location>
</feature>
<feature type="repeat" description="ANK" evidence="3">
    <location>
        <begin position="368"/>
        <end position="400"/>
    </location>
</feature>
<feature type="repeat" description="ANK" evidence="3">
    <location>
        <begin position="710"/>
        <end position="742"/>
    </location>
</feature>
<protein>
    <submittedName>
        <fullName evidence="5">Uncharacterized protein</fullName>
    </submittedName>
</protein>
<dbReference type="SUPFAM" id="SSF48403">
    <property type="entry name" value="Ankyrin repeat"/>
    <property type="match status" value="2"/>
</dbReference>
<evidence type="ECO:0000256" key="4">
    <source>
        <dbReference type="SAM" id="SignalP"/>
    </source>
</evidence>
<feature type="chain" id="PRO_5012351326" evidence="4">
    <location>
        <begin position="16"/>
        <end position="882"/>
    </location>
</feature>
<dbReference type="PROSITE" id="PS50088">
    <property type="entry name" value="ANK_REPEAT"/>
    <property type="match status" value="12"/>
</dbReference>
<dbReference type="Proteomes" id="UP000198406">
    <property type="component" value="Unassembled WGS sequence"/>
</dbReference>
<feature type="repeat" description="ANK" evidence="3">
    <location>
        <begin position="569"/>
        <end position="601"/>
    </location>
</feature>
<dbReference type="InterPro" id="IPR036770">
    <property type="entry name" value="Ankyrin_rpt-contain_sf"/>
</dbReference>
<feature type="repeat" description="ANK" evidence="3">
    <location>
        <begin position="332"/>
        <end position="364"/>
    </location>
</feature>
<feature type="repeat" description="ANK" evidence="3">
    <location>
        <begin position="743"/>
        <end position="775"/>
    </location>
</feature>
<feature type="signal peptide" evidence="4">
    <location>
        <begin position="1"/>
        <end position="15"/>
    </location>
</feature>
<evidence type="ECO:0000256" key="2">
    <source>
        <dbReference type="ARBA" id="ARBA00023043"/>
    </source>
</evidence>
<dbReference type="PANTHER" id="PTHR24173">
    <property type="entry name" value="ANKYRIN REPEAT CONTAINING"/>
    <property type="match status" value="1"/>
</dbReference>